<feature type="domain" description="KaiC" evidence="1">
    <location>
        <begin position="12"/>
        <end position="248"/>
    </location>
</feature>
<organism evidence="2 3">
    <name type="scientific">Dictyobacter vulcani</name>
    <dbReference type="NCBI Taxonomy" id="2607529"/>
    <lineage>
        <taxon>Bacteria</taxon>
        <taxon>Bacillati</taxon>
        <taxon>Chloroflexota</taxon>
        <taxon>Ktedonobacteria</taxon>
        <taxon>Ktedonobacterales</taxon>
        <taxon>Dictyobacteraceae</taxon>
        <taxon>Dictyobacter</taxon>
    </lineage>
</organism>
<proteinExistence type="predicted"/>
<dbReference type="InterPro" id="IPR014774">
    <property type="entry name" value="KaiC-like_dom"/>
</dbReference>
<dbReference type="GO" id="GO:0005524">
    <property type="term" value="F:ATP binding"/>
    <property type="evidence" value="ECO:0007669"/>
    <property type="project" value="InterPro"/>
</dbReference>
<dbReference type="EMBL" id="BKZW01000004">
    <property type="protein sequence ID" value="GER91734.1"/>
    <property type="molecule type" value="Genomic_DNA"/>
</dbReference>
<evidence type="ECO:0000313" key="2">
    <source>
        <dbReference type="EMBL" id="GER91734.1"/>
    </source>
</evidence>
<dbReference type="InterPro" id="IPR010624">
    <property type="entry name" value="KaiC_dom"/>
</dbReference>
<dbReference type="RefSeq" id="WP_151759346.1">
    <property type="nucleotide sequence ID" value="NZ_BKZW01000004.1"/>
</dbReference>
<dbReference type="AlphaFoldDB" id="A0A5J4KQT9"/>
<dbReference type="Pfam" id="PF06745">
    <property type="entry name" value="ATPase"/>
    <property type="match status" value="1"/>
</dbReference>
<gene>
    <name evidence="2" type="ORF">KDW_58960</name>
</gene>
<reference evidence="2 3" key="1">
    <citation type="submission" date="2019-10" db="EMBL/GenBank/DDBJ databases">
        <title>Dictyobacter vulcani sp. nov., within the class Ktedonobacteria, isolated from soil of volcanic Mt. Zao.</title>
        <authorList>
            <person name="Zheng Y."/>
            <person name="Wang C.M."/>
            <person name="Sakai Y."/>
            <person name="Abe K."/>
            <person name="Yokota A."/>
            <person name="Yabe S."/>
        </authorList>
    </citation>
    <scope>NUCLEOTIDE SEQUENCE [LARGE SCALE GENOMIC DNA]</scope>
    <source>
        <strain evidence="2 3">W12</strain>
    </source>
</reference>
<dbReference type="PANTHER" id="PTHR42926">
    <property type="match status" value="1"/>
</dbReference>
<dbReference type="SUPFAM" id="SSF52540">
    <property type="entry name" value="P-loop containing nucleoside triphosphate hydrolases"/>
    <property type="match status" value="1"/>
</dbReference>
<evidence type="ECO:0000313" key="3">
    <source>
        <dbReference type="Proteomes" id="UP000326912"/>
    </source>
</evidence>
<protein>
    <recommendedName>
        <fullName evidence="1">KaiC domain-containing protein</fullName>
    </recommendedName>
</protein>
<dbReference type="Proteomes" id="UP000326912">
    <property type="component" value="Unassembled WGS sequence"/>
</dbReference>
<dbReference type="PROSITE" id="PS51146">
    <property type="entry name" value="KAIC"/>
    <property type="match status" value="1"/>
</dbReference>
<dbReference type="InterPro" id="IPR027417">
    <property type="entry name" value="P-loop_NTPase"/>
</dbReference>
<sequence length="272" mass="30282">MPATLTSAKPPERLAFGVSRLDEMLNNGIPVGNSTIVLGAPGTGKTLLGLHFLYAGAKQGEPGLYFGFYESEAQLKQRMTQMGLDMEDAVVKENLTFMTQPPTEDIIDVLGEQILAMVREKKVRRLFIDGVVGFENTSASPERLLLFLTALFTALRNLDITTIWSIELADLLSPTLVIPERISKIAILVENIVFLRYVELYSQLYRLISIIKMRQSGYDPSIREFRITDQGLDVAATFDSAEAILTGVAQPQEAKSQRQFIHDTSSSQEKHQ</sequence>
<evidence type="ECO:0000259" key="1">
    <source>
        <dbReference type="PROSITE" id="PS51146"/>
    </source>
</evidence>
<accession>A0A5J4KQT9</accession>
<dbReference type="PANTHER" id="PTHR42926:SF1">
    <property type="entry name" value="CIRCADIAN CLOCK OSCILLATOR PROTEIN KAIC 1"/>
    <property type="match status" value="1"/>
</dbReference>
<dbReference type="InterPro" id="IPR051347">
    <property type="entry name" value="Circadian_clock_KaiC-rel"/>
</dbReference>
<name>A0A5J4KQT9_9CHLR</name>
<keyword evidence="3" id="KW-1185">Reference proteome</keyword>
<comment type="caution">
    <text evidence="2">The sequence shown here is derived from an EMBL/GenBank/DDBJ whole genome shotgun (WGS) entry which is preliminary data.</text>
</comment>
<dbReference type="Gene3D" id="3.40.50.300">
    <property type="entry name" value="P-loop containing nucleotide triphosphate hydrolases"/>
    <property type="match status" value="1"/>
</dbReference>